<evidence type="ECO:0000256" key="5">
    <source>
        <dbReference type="ARBA" id="ARBA00022691"/>
    </source>
</evidence>
<dbReference type="PANTHER" id="PTHR30352">
    <property type="entry name" value="PYRUVATE FORMATE-LYASE-ACTIVATING ENZYME"/>
    <property type="match status" value="1"/>
</dbReference>
<keyword evidence="4 10" id="KW-0004">4Fe-4S</keyword>
<dbReference type="SFLD" id="SFLDG01066">
    <property type="entry name" value="organic_radical-activating_enz"/>
    <property type="match status" value="1"/>
</dbReference>
<protein>
    <recommendedName>
        <fullName evidence="3 10">Pyruvate formate-lyase-activating enzyme</fullName>
        <ecNumber evidence="10">1.97.1.4</ecNumber>
    </recommendedName>
</protein>
<reference evidence="12" key="1">
    <citation type="submission" date="2021-02" db="EMBL/GenBank/DDBJ databases">
        <title>Abyssanaerobacter marinus gen.nov., sp., nov, anaerobic bacterium isolated from the Onnuri vent field of Indian Ocean and suggestion of Mogibacteriaceae fam. nov., and proposal of reclassification of ambiguous this family's genus member.</title>
        <authorList>
            <person name="Kim Y.J."/>
            <person name="Yang J.-A."/>
        </authorList>
    </citation>
    <scope>NUCLEOTIDE SEQUENCE</scope>
    <source>
        <strain evidence="12">DSM 2634</strain>
    </source>
</reference>
<keyword evidence="12" id="KW-0670">Pyruvate</keyword>
<dbReference type="InterPro" id="IPR006638">
    <property type="entry name" value="Elp3/MiaA/NifB-like_rSAM"/>
</dbReference>
<dbReference type="PROSITE" id="PS01087">
    <property type="entry name" value="RADICAL_ACTIVATING"/>
    <property type="match status" value="1"/>
</dbReference>
<dbReference type="RefSeq" id="WP_206582848.1">
    <property type="nucleotide sequence ID" value="NZ_JAFJZZ010000005.1"/>
</dbReference>
<dbReference type="GO" id="GO:0005737">
    <property type="term" value="C:cytoplasm"/>
    <property type="evidence" value="ECO:0007669"/>
    <property type="project" value="UniProtKB-SubCell"/>
</dbReference>
<comment type="function">
    <text evidence="1 10">Activation of pyruvate formate-lyase under anaerobic conditions by generation of an organic free radical, using S-adenosylmethionine and reduced flavodoxin as cosubstrates to produce 5'-deoxy-adenosine.</text>
</comment>
<dbReference type="Pfam" id="PF04055">
    <property type="entry name" value="Radical_SAM"/>
    <property type="match status" value="1"/>
</dbReference>
<accession>A0A939DA40</accession>
<comment type="caution">
    <text evidence="12">The sequence shown here is derived from an EMBL/GenBank/DDBJ whole genome shotgun (WGS) entry which is preliminary data.</text>
</comment>
<keyword evidence="5 10" id="KW-0949">S-adenosyl-L-methionine</keyword>
<sequence length="235" mass="26587">MIKGRLHSFETFGAVDGPGIRTVVFLQGCPARCIYCHNPDSWNPNGGREVDTEEIVKVAKRAIPYYGEEGGVTFSGGEPLVQGEFLIQTMRALKAEGINSIIDTSATYIDEYTETAISECQMILLDIKHSDPNKFKDIAGKSQDPLLEIIDLINKHRKPVWVRQVIVPGINDTEENIKELNEFIKKIKRIDKVELLPYHTMASDKYEKLGLSYRLKDVGPMDKEKVKHLSSFINY</sequence>
<dbReference type="PANTHER" id="PTHR30352:SF5">
    <property type="entry name" value="PYRUVATE FORMATE-LYASE 1-ACTIVATING ENZYME"/>
    <property type="match status" value="1"/>
</dbReference>
<evidence type="ECO:0000256" key="3">
    <source>
        <dbReference type="ARBA" id="ARBA00021356"/>
    </source>
</evidence>
<keyword evidence="10" id="KW-0963">Cytoplasm</keyword>
<dbReference type="GO" id="GO:0051539">
    <property type="term" value="F:4 iron, 4 sulfur cluster binding"/>
    <property type="evidence" value="ECO:0007669"/>
    <property type="project" value="UniProtKB-UniRule"/>
</dbReference>
<organism evidence="12 13">
    <name type="scientific">Clostridium aminobutyricum</name>
    <dbReference type="NCBI Taxonomy" id="33953"/>
    <lineage>
        <taxon>Bacteria</taxon>
        <taxon>Bacillati</taxon>
        <taxon>Bacillota</taxon>
        <taxon>Clostridia</taxon>
        <taxon>Eubacteriales</taxon>
        <taxon>Clostridiaceae</taxon>
        <taxon>Clostridium</taxon>
    </lineage>
</organism>
<comment type="cofactor">
    <cofactor evidence="10">
        <name>[4Fe-4S] cluster</name>
        <dbReference type="ChEBI" id="CHEBI:49883"/>
    </cofactor>
    <text evidence="10">Binds 1 [4Fe-4S] cluster. The cluster is coordinated with 3 cysteines and an exchangeable S-adenosyl-L-methionine.</text>
</comment>
<keyword evidence="12" id="KW-0456">Lyase</keyword>
<dbReference type="SFLD" id="SFLDS00029">
    <property type="entry name" value="Radical_SAM"/>
    <property type="match status" value="1"/>
</dbReference>
<keyword evidence="9 10" id="KW-0411">Iron-sulfur</keyword>
<evidence type="ECO:0000256" key="2">
    <source>
        <dbReference type="ARBA" id="ARBA00009777"/>
    </source>
</evidence>
<dbReference type="EC" id="1.97.1.4" evidence="10"/>
<keyword evidence="8 10" id="KW-0408">Iron</keyword>
<gene>
    <name evidence="12" type="primary">pflA</name>
    <name evidence="12" type="ORF">JYB65_11635</name>
</gene>
<dbReference type="SMART" id="SM00729">
    <property type="entry name" value="Elp3"/>
    <property type="match status" value="1"/>
</dbReference>
<evidence type="ECO:0000256" key="1">
    <source>
        <dbReference type="ARBA" id="ARBA00003141"/>
    </source>
</evidence>
<keyword evidence="13" id="KW-1185">Reference proteome</keyword>
<proteinExistence type="inferred from homology"/>
<evidence type="ECO:0000256" key="8">
    <source>
        <dbReference type="ARBA" id="ARBA00023004"/>
    </source>
</evidence>
<evidence type="ECO:0000256" key="6">
    <source>
        <dbReference type="ARBA" id="ARBA00022723"/>
    </source>
</evidence>
<name>A0A939DA40_CLOAM</name>
<dbReference type="InterPro" id="IPR007197">
    <property type="entry name" value="rSAM"/>
</dbReference>
<dbReference type="Proteomes" id="UP000664545">
    <property type="component" value="Unassembled WGS sequence"/>
</dbReference>
<keyword evidence="7 10" id="KW-0560">Oxidoreductase</keyword>
<evidence type="ECO:0000259" key="11">
    <source>
        <dbReference type="PROSITE" id="PS51918"/>
    </source>
</evidence>
<dbReference type="GO" id="GO:0016829">
    <property type="term" value="F:lyase activity"/>
    <property type="evidence" value="ECO:0007669"/>
    <property type="project" value="UniProtKB-KW"/>
</dbReference>
<dbReference type="InterPro" id="IPR001989">
    <property type="entry name" value="Radical_activat_CS"/>
</dbReference>
<evidence type="ECO:0000256" key="9">
    <source>
        <dbReference type="ARBA" id="ARBA00023014"/>
    </source>
</evidence>
<dbReference type="CDD" id="cd01335">
    <property type="entry name" value="Radical_SAM"/>
    <property type="match status" value="1"/>
</dbReference>
<dbReference type="SFLD" id="SFLDG01067">
    <property type="entry name" value="SPASM/twitch_domain_containing"/>
    <property type="match status" value="1"/>
</dbReference>
<dbReference type="InterPro" id="IPR013785">
    <property type="entry name" value="Aldolase_TIM"/>
</dbReference>
<dbReference type="InterPro" id="IPR012838">
    <property type="entry name" value="PFL1_activating"/>
</dbReference>
<dbReference type="EMBL" id="JAFJZZ010000005">
    <property type="protein sequence ID" value="MBN7774016.1"/>
    <property type="molecule type" value="Genomic_DNA"/>
</dbReference>
<dbReference type="PROSITE" id="PS51918">
    <property type="entry name" value="RADICAL_SAM"/>
    <property type="match status" value="1"/>
</dbReference>
<comment type="similarity">
    <text evidence="2 10">Belongs to the organic radical-activating enzymes family.</text>
</comment>
<keyword evidence="6 10" id="KW-0479">Metal-binding</keyword>
<dbReference type="InterPro" id="IPR058240">
    <property type="entry name" value="rSAM_sf"/>
</dbReference>
<dbReference type="GO" id="GO:0046872">
    <property type="term" value="F:metal ion binding"/>
    <property type="evidence" value="ECO:0007669"/>
    <property type="project" value="UniProtKB-UniRule"/>
</dbReference>
<dbReference type="Gene3D" id="3.20.20.70">
    <property type="entry name" value="Aldolase class I"/>
    <property type="match status" value="1"/>
</dbReference>
<evidence type="ECO:0000256" key="7">
    <source>
        <dbReference type="ARBA" id="ARBA00023002"/>
    </source>
</evidence>
<comment type="subcellular location">
    <subcellularLocation>
        <location evidence="10">Cytoplasm</location>
    </subcellularLocation>
</comment>
<comment type="catalytic activity">
    <reaction evidence="10">
        <text>glycyl-[formate C-acetyltransferase] + reduced [flavodoxin] + S-adenosyl-L-methionine = glycin-2-yl radical-[formate C-acetyltransferase] + semiquinone [flavodoxin] + 5'-deoxyadenosine + L-methionine + H(+)</text>
        <dbReference type="Rhea" id="RHEA:19225"/>
        <dbReference type="Rhea" id="RHEA-COMP:10622"/>
        <dbReference type="Rhea" id="RHEA-COMP:12190"/>
        <dbReference type="Rhea" id="RHEA-COMP:12191"/>
        <dbReference type="Rhea" id="RHEA-COMP:14480"/>
        <dbReference type="ChEBI" id="CHEBI:15378"/>
        <dbReference type="ChEBI" id="CHEBI:17319"/>
        <dbReference type="ChEBI" id="CHEBI:29947"/>
        <dbReference type="ChEBI" id="CHEBI:32722"/>
        <dbReference type="ChEBI" id="CHEBI:57618"/>
        <dbReference type="ChEBI" id="CHEBI:57844"/>
        <dbReference type="ChEBI" id="CHEBI:59789"/>
        <dbReference type="ChEBI" id="CHEBI:140311"/>
        <dbReference type="EC" id="1.97.1.4"/>
    </reaction>
</comment>
<evidence type="ECO:0000313" key="12">
    <source>
        <dbReference type="EMBL" id="MBN7774016.1"/>
    </source>
</evidence>
<dbReference type="GO" id="GO:0043365">
    <property type="term" value="F:[formate-C-acetyltransferase]-activating enzyme activity"/>
    <property type="evidence" value="ECO:0007669"/>
    <property type="project" value="UniProtKB-UniRule"/>
</dbReference>
<dbReference type="NCBIfam" id="TIGR02493">
    <property type="entry name" value="PFLA"/>
    <property type="match status" value="1"/>
</dbReference>
<dbReference type="SUPFAM" id="SSF102114">
    <property type="entry name" value="Radical SAM enzymes"/>
    <property type="match status" value="1"/>
</dbReference>
<evidence type="ECO:0000313" key="13">
    <source>
        <dbReference type="Proteomes" id="UP000664545"/>
    </source>
</evidence>
<evidence type="ECO:0000256" key="10">
    <source>
        <dbReference type="RuleBase" id="RU362053"/>
    </source>
</evidence>
<dbReference type="AlphaFoldDB" id="A0A939DA40"/>
<dbReference type="InterPro" id="IPR034457">
    <property type="entry name" value="Organic_radical-activating"/>
</dbReference>
<evidence type="ECO:0000256" key="4">
    <source>
        <dbReference type="ARBA" id="ARBA00022485"/>
    </source>
</evidence>
<feature type="domain" description="Radical SAM core" evidence="11">
    <location>
        <begin position="15"/>
        <end position="235"/>
    </location>
</feature>